<feature type="transmembrane region" description="Helical" evidence="9">
    <location>
        <begin position="44"/>
        <end position="62"/>
    </location>
</feature>
<keyword evidence="4" id="KW-0547">Nucleotide-binding</keyword>
<dbReference type="GO" id="GO:0005524">
    <property type="term" value="F:ATP binding"/>
    <property type="evidence" value="ECO:0007669"/>
    <property type="project" value="UniProtKB-KW"/>
</dbReference>
<evidence type="ECO:0000256" key="3">
    <source>
        <dbReference type="ARBA" id="ARBA00022723"/>
    </source>
</evidence>
<evidence type="ECO:0000313" key="14">
    <source>
        <dbReference type="Proteomes" id="UP000233778"/>
    </source>
</evidence>
<dbReference type="SMART" id="SM00831">
    <property type="entry name" value="Cation_ATPase_N"/>
    <property type="match status" value="1"/>
</dbReference>
<keyword evidence="13" id="KW-1185">Reference proteome</keyword>
<name>A0A2I5TP52_SERS3</name>
<dbReference type="Pfam" id="PF00702">
    <property type="entry name" value="Hydrolase"/>
    <property type="match status" value="1"/>
</dbReference>
<feature type="transmembrane region" description="Helical" evidence="9">
    <location>
        <begin position="745"/>
        <end position="762"/>
    </location>
</feature>
<dbReference type="EMBL" id="CP025084">
    <property type="protein sequence ID" value="AUH06327.1"/>
    <property type="molecule type" value="Genomic_DNA"/>
</dbReference>
<dbReference type="OrthoDB" id="9814270at2"/>
<dbReference type="Pfam" id="PF00690">
    <property type="entry name" value="Cation_ATPase_N"/>
    <property type="match status" value="1"/>
</dbReference>
<evidence type="ECO:0000256" key="9">
    <source>
        <dbReference type="SAM" id="Phobius"/>
    </source>
</evidence>
<dbReference type="InterPro" id="IPR001757">
    <property type="entry name" value="P_typ_ATPase"/>
</dbReference>
<dbReference type="InterPro" id="IPR044492">
    <property type="entry name" value="P_typ_ATPase_HD_dom"/>
</dbReference>
<dbReference type="AlphaFoldDB" id="A0A2I5TP52"/>
<evidence type="ECO:0000256" key="6">
    <source>
        <dbReference type="ARBA" id="ARBA00022967"/>
    </source>
</evidence>
<dbReference type="SUPFAM" id="SSF81665">
    <property type="entry name" value="Calcium ATPase, transmembrane domain M"/>
    <property type="match status" value="1"/>
</dbReference>
<dbReference type="KEGG" id="serq:CWC46_20755"/>
<accession>A0A2I5TP52</accession>
<keyword evidence="6" id="KW-1278">Translocase</keyword>
<dbReference type="PRINTS" id="PR00120">
    <property type="entry name" value="HATPASE"/>
</dbReference>
<keyword evidence="5" id="KW-0067">ATP-binding</keyword>
<evidence type="ECO:0000256" key="5">
    <source>
        <dbReference type="ARBA" id="ARBA00022840"/>
    </source>
</evidence>
<dbReference type="InterPro" id="IPR023214">
    <property type="entry name" value="HAD_sf"/>
</dbReference>
<dbReference type="Proteomes" id="UP000233778">
    <property type="component" value="Chromosome"/>
</dbReference>
<keyword evidence="3" id="KW-0479">Metal-binding</keyword>
<dbReference type="NCBIfam" id="TIGR01494">
    <property type="entry name" value="ATPase_P-type"/>
    <property type="match status" value="2"/>
</dbReference>
<dbReference type="SFLD" id="SFLDS00003">
    <property type="entry name" value="Haloacid_Dehalogenase"/>
    <property type="match status" value="1"/>
</dbReference>
<dbReference type="Gene3D" id="3.40.1110.10">
    <property type="entry name" value="Calcium-transporting ATPase, cytoplasmic domain N"/>
    <property type="match status" value="2"/>
</dbReference>
<dbReference type="PRINTS" id="PR00119">
    <property type="entry name" value="CATATPASE"/>
</dbReference>
<protein>
    <submittedName>
        <fullName evidence="12">Cation-translocating P-type ATPase</fullName>
    </submittedName>
</protein>
<keyword evidence="2 9" id="KW-0812">Transmembrane</keyword>
<dbReference type="GO" id="GO:0015662">
    <property type="term" value="F:P-type ion transporter activity"/>
    <property type="evidence" value="ECO:0007669"/>
    <property type="project" value="UniProtKB-ARBA"/>
</dbReference>
<evidence type="ECO:0000259" key="10">
    <source>
        <dbReference type="SMART" id="SM00831"/>
    </source>
</evidence>
<dbReference type="InterPro" id="IPR018303">
    <property type="entry name" value="ATPase_P-typ_P_site"/>
</dbReference>
<evidence type="ECO:0000256" key="2">
    <source>
        <dbReference type="ARBA" id="ARBA00022692"/>
    </source>
</evidence>
<dbReference type="GO" id="GO:0046872">
    <property type="term" value="F:metal ion binding"/>
    <property type="evidence" value="ECO:0007669"/>
    <property type="project" value="UniProtKB-KW"/>
</dbReference>
<feature type="transmembrane region" description="Helical" evidence="9">
    <location>
        <begin position="254"/>
        <end position="279"/>
    </location>
</feature>
<comment type="subcellular location">
    <subcellularLocation>
        <location evidence="1">Membrane</location>
        <topology evidence="1">Multi-pass membrane protein</topology>
    </subcellularLocation>
</comment>
<dbReference type="Pfam" id="PF00122">
    <property type="entry name" value="E1-E2_ATPase"/>
    <property type="match status" value="1"/>
</dbReference>
<evidence type="ECO:0000313" key="13">
    <source>
        <dbReference type="Proteomes" id="UP000017700"/>
    </source>
</evidence>
<dbReference type="GO" id="GO:0016887">
    <property type="term" value="F:ATP hydrolysis activity"/>
    <property type="evidence" value="ECO:0007669"/>
    <property type="project" value="InterPro"/>
</dbReference>
<reference evidence="11 14" key="3">
    <citation type="submission" date="2017-11" db="EMBL/GenBank/DDBJ databases">
        <title>Complete genome sequence of Serratia sp. ATCC 39006 LacA.</title>
        <authorList>
            <person name="Hampton H.G."/>
            <person name="Jackson S.A."/>
            <person name="Jauregui R."/>
            <person name="Poulter G.T.M."/>
            <person name="Salmond G.P.C."/>
            <person name="Fineran P.C."/>
        </authorList>
    </citation>
    <scope>NUCLEOTIDE SEQUENCE [LARGE SCALE GENOMIC DNA]</scope>
    <source>
        <strain evidence="11 14">ATCC 39006</strain>
    </source>
</reference>
<feature type="transmembrane region" description="Helical" evidence="9">
    <location>
        <begin position="774"/>
        <end position="803"/>
    </location>
</feature>
<dbReference type="InterPro" id="IPR023298">
    <property type="entry name" value="ATPase_P-typ_TM_dom_sf"/>
</dbReference>
<evidence type="ECO:0000256" key="7">
    <source>
        <dbReference type="ARBA" id="ARBA00022989"/>
    </source>
</evidence>
<feature type="transmembrane region" description="Helical" evidence="9">
    <location>
        <begin position="68"/>
        <end position="84"/>
    </location>
</feature>
<dbReference type="Pfam" id="PF00689">
    <property type="entry name" value="Cation_ATPase_C"/>
    <property type="match status" value="1"/>
</dbReference>
<keyword evidence="7 9" id="KW-1133">Transmembrane helix</keyword>
<dbReference type="Gene3D" id="2.70.150.10">
    <property type="entry name" value="Calcium-transporting ATPase, cytoplasmic transduction domain A"/>
    <property type="match status" value="1"/>
</dbReference>
<evidence type="ECO:0000313" key="12">
    <source>
        <dbReference type="EMBL" id="AUH06327.1"/>
    </source>
</evidence>
<dbReference type="PROSITE" id="PS00154">
    <property type="entry name" value="ATPASE_E1_E2"/>
    <property type="match status" value="1"/>
</dbReference>
<sequence length="840" mass="90699">MNKNRQHFTGLTTREADLRLSKFGPNQLTAKPPHPVLMVLRETLTEPMFLLLIAAGAIYMLLGDIHEAMLLVGFVLIIVVVTALQSHRTARALAALKELSSPHTHVLRDDEWQQIPAENLVPGDVIQIGEGERCPADGQLLSAHELAVDESLLTGESVPIAKFVLSADAPRTRADLCAGTVVTRGQGILQITATGTLTQLGQIGTSLAEMEDTPSPLQQEIRHFIRRFTLFGGAVSFIVLLLIGLIRGQWVEGFLAGIMLAMSLLPQEFSVILTVFMALGARRIATHGVLTRRLSAIETLGETRVLCVDKTGTLTRNRMAVRMLSVGDDLLDVNEIQASTLPEAFHELVEYGILASELEPLDPMELAIHQIGKVQLSGTEHLHNNWVLAREYEIAPDLLAMSHLWQAPGFKHFPVACKGAPEAVADLCHLPPQASQAMLARADEMAKHGLRVLAVARAQHNHGNWPEIQHDFVFELLGLVGLADPLKTEVPQAITACHNAGVRVVMITGDHPATARAIADEAGIPSSQVITGDQLKNMTDEELSLKVSSVNIFARIAPIQKLRLVNAFKRGGDVVAMTGDGVNDTPALKAAHIGIAMGSRGTDVARQAADLVLVADDFAAIVQAMRMGRCIYHNLVKAITYAIAAHLPIIGIAMLPLLFGAPMMLTPALIAFLELVISPTCSIVFEAETAPERLMHEPPRSQGMQLFSKRTLLRSVAQGASVFAATGLTYWIARAIGMGGAEARTLGFLTLVLGNLGLVYVNRDLDSHWMAVNWQFVSVAAGSLGLMLLIIHQSTLAALFGFSPPETKYYALVIVCVITGSLCAALGGKIVDIFIDKLKK</sequence>
<dbReference type="KEGG" id="sera:Ser39006_020750"/>
<dbReference type="InterPro" id="IPR004014">
    <property type="entry name" value="ATPase_P-typ_cation-transptr_N"/>
</dbReference>
<reference evidence="12" key="4">
    <citation type="submission" date="2017-11" db="EMBL/GenBank/DDBJ databases">
        <title>Complete genome sequence of Serratia sp. ATCC 39006.</title>
        <authorList>
            <person name="Hampton H.G."/>
            <person name="Jackson S.A."/>
            <person name="Jauregui R."/>
            <person name="Poulter G.T.M."/>
            <person name="Salmond G.P.C."/>
            <person name="Fineran P.C."/>
        </authorList>
    </citation>
    <scope>NUCLEOTIDE SEQUENCE</scope>
    <source>
        <strain evidence="12">ATCC 39006</strain>
    </source>
</reference>
<dbReference type="EMBL" id="CP025085">
    <property type="protein sequence ID" value="AUH02005.1"/>
    <property type="molecule type" value="Genomic_DNA"/>
</dbReference>
<dbReference type="SFLD" id="SFLDF00027">
    <property type="entry name" value="p-type_atpase"/>
    <property type="match status" value="1"/>
</dbReference>
<dbReference type="STRING" id="104623.Ser39006_01358"/>
<dbReference type="InterPro" id="IPR008250">
    <property type="entry name" value="ATPase_P-typ_transduc_dom_A_sf"/>
</dbReference>
<dbReference type="SFLD" id="SFLDG00002">
    <property type="entry name" value="C1.7:_P-type_atpase_like"/>
    <property type="match status" value="1"/>
</dbReference>
<feature type="domain" description="Cation-transporting P-type ATPase N-terminal" evidence="10">
    <location>
        <begin position="2"/>
        <end position="64"/>
    </location>
</feature>
<evidence type="ECO:0000256" key="8">
    <source>
        <dbReference type="ARBA" id="ARBA00023136"/>
    </source>
</evidence>
<dbReference type="Proteomes" id="UP000017700">
    <property type="component" value="Chromosome"/>
</dbReference>
<dbReference type="SUPFAM" id="SSF81653">
    <property type="entry name" value="Calcium ATPase, transduction domain A"/>
    <property type="match status" value="1"/>
</dbReference>
<feature type="transmembrane region" description="Helical" evidence="9">
    <location>
        <begin position="228"/>
        <end position="248"/>
    </location>
</feature>
<dbReference type="PANTHER" id="PTHR42861">
    <property type="entry name" value="CALCIUM-TRANSPORTING ATPASE"/>
    <property type="match status" value="1"/>
</dbReference>
<dbReference type="Gene3D" id="1.20.1110.10">
    <property type="entry name" value="Calcium-transporting ATPase, transmembrane domain"/>
    <property type="match status" value="2"/>
</dbReference>
<feature type="transmembrane region" description="Helical" evidence="9">
    <location>
        <begin position="809"/>
        <end position="831"/>
    </location>
</feature>
<dbReference type="InterPro" id="IPR036412">
    <property type="entry name" value="HAD-like_sf"/>
</dbReference>
<feature type="transmembrane region" description="Helical" evidence="9">
    <location>
        <begin position="712"/>
        <end position="733"/>
    </location>
</feature>
<evidence type="ECO:0000256" key="4">
    <source>
        <dbReference type="ARBA" id="ARBA00022741"/>
    </source>
</evidence>
<feature type="transmembrane region" description="Helical" evidence="9">
    <location>
        <begin position="635"/>
        <end position="659"/>
    </location>
</feature>
<reference evidence="12" key="2">
    <citation type="submission" date="2013-09" db="EMBL/GenBank/DDBJ databases">
        <authorList>
            <person name="Wang G."/>
            <person name="Yang Y."/>
            <person name="Su Y."/>
        </authorList>
    </citation>
    <scope>NUCLEOTIDE SEQUENCE</scope>
    <source>
        <strain evidence="12">ATCC 39006</strain>
    </source>
</reference>
<dbReference type="RefSeq" id="WP_021014628.1">
    <property type="nucleotide sequence ID" value="NZ_CP025084.1"/>
</dbReference>
<feature type="transmembrane region" description="Helical" evidence="9">
    <location>
        <begin position="665"/>
        <end position="685"/>
    </location>
</feature>
<keyword evidence="8 9" id="KW-0472">Membrane</keyword>
<gene>
    <name evidence="11" type="ORF">CWC46_20755</name>
    <name evidence="12" type="ORF">Ser39006_020750</name>
</gene>
<evidence type="ECO:0000313" key="11">
    <source>
        <dbReference type="EMBL" id="AUH02005.1"/>
    </source>
</evidence>
<dbReference type="SUPFAM" id="SSF81660">
    <property type="entry name" value="Metal cation-transporting ATPase, ATP-binding domain N"/>
    <property type="match status" value="1"/>
</dbReference>
<reference evidence="12 13" key="1">
    <citation type="journal article" date="2013" name="Genome Announc.">
        <title>Draft genome sequence of Serratia sp. strain ATCC 39006, a model bacterium for analysis of the biosynthesis and regulation of prodigiosin, a carbapenem, and gas vesicles.</title>
        <authorList>
            <person name="Fineran P.C."/>
            <person name="Iglesias Cans M.C."/>
            <person name="Ramsay J.P."/>
            <person name="Wilf N.M."/>
            <person name="Cossyleon D."/>
            <person name="McNeil M.B."/>
            <person name="Williamson N.R."/>
            <person name="Monson R.E."/>
            <person name="Becher S.A."/>
            <person name="Stanton J.A."/>
            <person name="Brugger K."/>
            <person name="Brown S.D."/>
            <person name="Salmond G.P."/>
        </authorList>
    </citation>
    <scope>NUCLEOTIDE SEQUENCE [LARGE SCALE GENOMIC DNA]</scope>
    <source>
        <strain evidence="12">ATCC 39006</strain>
        <strain evidence="13">ATCC 39006 / SC 11482</strain>
    </source>
</reference>
<evidence type="ECO:0000256" key="1">
    <source>
        <dbReference type="ARBA" id="ARBA00004141"/>
    </source>
</evidence>
<proteinExistence type="predicted"/>
<organism evidence="12 13">
    <name type="scientific">Serratia sp. (strain ATCC 39006)</name>
    <name type="common">Prodigiosinella confusarubida</name>
    <dbReference type="NCBI Taxonomy" id="104623"/>
    <lineage>
        <taxon>Bacteria</taxon>
        <taxon>Pseudomonadati</taxon>
        <taxon>Pseudomonadota</taxon>
        <taxon>Gammaproteobacteria</taxon>
        <taxon>Enterobacterales</taxon>
        <taxon>Pectobacteriaceae</taxon>
        <taxon>Prodigiosinella</taxon>
    </lineage>
</organism>
<dbReference type="Gene3D" id="3.40.50.1000">
    <property type="entry name" value="HAD superfamily/HAD-like"/>
    <property type="match status" value="2"/>
</dbReference>
<dbReference type="SUPFAM" id="SSF56784">
    <property type="entry name" value="HAD-like"/>
    <property type="match status" value="1"/>
</dbReference>
<dbReference type="InterPro" id="IPR023299">
    <property type="entry name" value="ATPase_P-typ_cyto_dom_N"/>
</dbReference>
<dbReference type="InterPro" id="IPR006068">
    <property type="entry name" value="ATPase_P-typ_cation-transptr_C"/>
</dbReference>
<dbReference type="InterPro" id="IPR059000">
    <property type="entry name" value="ATPase_P-type_domA"/>
</dbReference>
<dbReference type="GO" id="GO:0016020">
    <property type="term" value="C:membrane"/>
    <property type="evidence" value="ECO:0007669"/>
    <property type="project" value="UniProtKB-SubCell"/>
</dbReference>